<dbReference type="GO" id="GO:0051537">
    <property type="term" value="F:2 iron, 2 sulfur cluster binding"/>
    <property type="evidence" value="ECO:0007669"/>
    <property type="project" value="UniProtKB-KW"/>
</dbReference>
<dbReference type="Gene3D" id="3.90.380.10">
    <property type="entry name" value="Naphthalene 1,2-dioxygenase Alpha Subunit, Chain A, domain 1"/>
    <property type="match status" value="2"/>
</dbReference>
<evidence type="ECO:0000256" key="5">
    <source>
        <dbReference type="ARBA" id="ARBA00023004"/>
    </source>
</evidence>
<evidence type="ECO:0000256" key="7">
    <source>
        <dbReference type="ARBA" id="ARBA00023027"/>
    </source>
</evidence>
<evidence type="ECO:0000259" key="8">
    <source>
        <dbReference type="PROSITE" id="PS51296"/>
    </source>
</evidence>
<evidence type="ECO:0000256" key="6">
    <source>
        <dbReference type="ARBA" id="ARBA00023014"/>
    </source>
</evidence>
<feature type="domain" description="Rieske" evidence="8">
    <location>
        <begin position="27"/>
        <end position="135"/>
    </location>
</feature>
<proteinExistence type="predicted"/>
<dbReference type="Pfam" id="PF00848">
    <property type="entry name" value="Ring_hydroxyl_A"/>
    <property type="match status" value="2"/>
</dbReference>
<keyword evidence="7" id="KW-0520">NAD</keyword>
<evidence type="ECO:0000256" key="4">
    <source>
        <dbReference type="ARBA" id="ARBA00023002"/>
    </source>
</evidence>
<keyword evidence="3" id="KW-0479">Metal-binding</keyword>
<dbReference type="GO" id="GO:0005506">
    <property type="term" value="F:iron ion binding"/>
    <property type="evidence" value="ECO:0007669"/>
    <property type="project" value="InterPro"/>
</dbReference>
<dbReference type="PROSITE" id="PS00570">
    <property type="entry name" value="RING_HYDROXYL_ALPHA"/>
    <property type="match status" value="1"/>
</dbReference>
<evidence type="ECO:0000256" key="2">
    <source>
        <dbReference type="ARBA" id="ARBA00022714"/>
    </source>
</evidence>
<dbReference type="EMBL" id="UINC01019387">
    <property type="protein sequence ID" value="SVA82068.1"/>
    <property type="molecule type" value="Genomic_DNA"/>
</dbReference>
<keyword evidence="5" id="KW-0408">Iron</keyword>
<protein>
    <recommendedName>
        <fullName evidence="8">Rieske domain-containing protein</fullName>
    </recommendedName>
</protein>
<evidence type="ECO:0000256" key="3">
    <source>
        <dbReference type="ARBA" id="ARBA00022723"/>
    </source>
</evidence>
<sequence length="335" mass="38638">MQNLGPAYYTDPKVYEQERRAVFWNSWQLLGPASLIDSPGDYLATEIAGAKVFAIRDHSGALRAFRNVCRHRGARLLPEGTGRCKKIRCPYHGWVYDLAGVLQRTPWFGNDPDFDRHNWPLGEIGLEVWRGLLFVSVHESQTLDVQLGDVIGELAAEPIETYTLTDQRHLVFDANWKIYTDNFVEGYHIPGIHPEFFAAVDYQYFETTVHNNMVRMTAPLRKDLFYRGKWLWMWPNWTLSFFDGGMNTSRINPLGHGRTELLYHFYFADASDAGAALREEVITRNMAVIEEDFEVCCETQKNYASGGYTPGVLSAHHERGVYWFQEKLKEVIDRV</sequence>
<dbReference type="SUPFAM" id="SSF55961">
    <property type="entry name" value="Bet v1-like"/>
    <property type="match status" value="1"/>
</dbReference>
<gene>
    <name evidence="9" type="ORF">METZ01_LOCUS134922</name>
</gene>
<dbReference type="Gene3D" id="2.102.10.10">
    <property type="entry name" value="Rieske [2Fe-2S] iron-sulphur domain"/>
    <property type="match status" value="1"/>
</dbReference>
<accession>A0A381YYH2</accession>
<dbReference type="PANTHER" id="PTHR43756:SF5">
    <property type="entry name" value="CHOLINE MONOOXYGENASE, CHLOROPLASTIC"/>
    <property type="match status" value="1"/>
</dbReference>
<dbReference type="AlphaFoldDB" id="A0A381YYH2"/>
<dbReference type="InterPro" id="IPR036922">
    <property type="entry name" value="Rieske_2Fe-2S_sf"/>
</dbReference>
<organism evidence="9">
    <name type="scientific">marine metagenome</name>
    <dbReference type="NCBI Taxonomy" id="408172"/>
    <lineage>
        <taxon>unclassified sequences</taxon>
        <taxon>metagenomes</taxon>
        <taxon>ecological metagenomes</taxon>
    </lineage>
</organism>
<dbReference type="InterPro" id="IPR015881">
    <property type="entry name" value="ARHD_Rieske_2Fe_2S"/>
</dbReference>
<dbReference type="SUPFAM" id="SSF50022">
    <property type="entry name" value="ISP domain"/>
    <property type="match status" value="1"/>
</dbReference>
<dbReference type="Pfam" id="PF00355">
    <property type="entry name" value="Rieske"/>
    <property type="match status" value="1"/>
</dbReference>
<dbReference type="PANTHER" id="PTHR43756">
    <property type="entry name" value="CHOLINE MONOOXYGENASE, CHLOROPLASTIC"/>
    <property type="match status" value="1"/>
</dbReference>
<reference evidence="9" key="1">
    <citation type="submission" date="2018-05" db="EMBL/GenBank/DDBJ databases">
        <authorList>
            <person name="Lanie J.A."/>
            <person name="Ng W.-L."/>
            <person name="Kazmierczak K.M."/>
            <person name="Andrzejewski T.M."/>
            <person name="Davidsen T.M."/>
            <person name="Wayne K.J."/>
            <person name="Tettelin H."/>
            <person name="Glass J.I."/>
            <person name="Rusch D."/>
            <person name="Podicherti R."/>
            <person name="Tsui H.-C.T."/>
            <person name="Winkler M.E."/>
        </authorList>
    </citation>
    <scope>NUCLEOTIDE SEQUENCE</scope>
</reference>
<dbReference type="PROSITE" id="PS51296">
    <property type="entry name" value="RIESKE"/>
    <property type="match status" value="1"/>
</dbReference>
<dbReference type="InterPro" id="IPR017941">
    <property type="entry name" value="Rieske_2Fe-2S"/>
</dbReference>
<dbReference type="PRINTS" id="PR00090">
    <property type="entry name" value="RNGDIOXGNASE"/>
</dbReference>
<keyword evidence="4" id="KW-0560">Oxidoreductase</keyword>
<dbReference type="GO" id="GO:0016491">
    <property type="term" value="F:oxidoreductase activity"/>
    <property type="evidence" value="ECO:0007669"/>
    <property type="project" value="UniProtKB-KW"/>
</dbReference>
<dbReference type="InterPro" id="IPR015879">
    <property type="entry name" value="Ring_hydroxy_dOase_asu_C_dom"/>
</dbReference>
<dbReference type="CDD" id="cd03469">
    <property type="entry name" value="Rieske_RO_Alpha_N"/>
    <property type="match status" value="1"/>
</dbReference>
<keyword evidence="6" id="KW-0411">Iron-sulfur</keyword>
<evidence type="ECO:0000313" key="9">
    <source>
        <dbReference type="EMBL" id="SVA82068.1"/>
    </source>
</evidence>
<name>A0A381YYH2_9ZZZZ</name>
<comment type="cofactor">
    <cofactor evidence="1">
        <name>Fe cation</name>
        <dbReference type="ChEBI" id="CHEBI:24875"/>
    </cofactor>
</comment>
<dbReference type="InterPro" id="IPR001663">
    <property type="entry name" value="Rng_hydr_dOase-A"/>
</dbReference>
<evidence type="ECO:0000256" key="1">
    <source>
        <dbReference type="ARBA" id="ARBA00001962"/>
    </source>
</evidence>
<keyword evidence="2" id="KW-0001">2Fe-2S</keyword>